<gene>
    <name evidence="2" type="ORF">BC793_13342</name>
</gene>
<organism evidence="2 3">
    <name type="scientific">Actinoplanes xinjiangensis</name>
    <dbReference type="NCBI Taxonomy" id="512350"/>
    <lineage>
        <taxon>Bacteria</taxon>
        <taxon>Bacillati</taxon>
        <taxon>Actinomycetota</taxon>
        <taxon>Actinomycetes</taxon>
        <taxon>Micromonosporales</taxon>
        <taxon>Micromonosporaceae</taxon>
        <taxon>Actinoplanes</taxon>
    </lineage>
</organism>
<dbReference type="Proteomes" id="UP000245697">
    <property type="component" value="Unassembled WGS sequence"/>
</dbReference>
<dbReference type="InterPro" id="IPR006047">
    <property type="entry name" value="GH13_cat_dom"/>
</dbReference>
<dbReference type="PANTHER" id="PTHR47786">
    <property type="entry name" value="ALPHA-1,4-GLUCAN:MALTOSE-1-PHOSPHATE MALTOSYLTRANSFERASE"/>
    <property type="match status" value="1"/>
</dbReference>
<dbReference type="SMART" id="SM00642">
    <property type="entry name" value="Aamy"/>
    <property type="match status" value="1"/>
</dbReference>
<name>A0A316EM07_9ACTN</name>
<dbReference type="GO" id="GO:0005975">
    <property type="term" value="P:carbohydrate metabolic process"/>
    <property type="evidence" value="ECO:0007669"/>
    <property type="project" value="InterPro"/>
</dbReference>
<keyword evidence="3" id="KW-1185">Reference proteome</keyword>
<dbReference type="EMBL" id="QGGR01000033">
    <property type="protein sequence ID" value="PWK31503.1"/>
    <property type="molecule type" value="Genomic_DNA"/>
</dbReference>
<protein>
    <submittedName>
        <fullName evidence="2">Alpha amylase catalytic subunit</fullName>
    </submittedName>
</protein>
<dbReference type="AlphaFoldDB" id="A0A316EM07"/>
<accession>A0A316EM07</accession>
<dbReference type="InterPro" id="IPR017853">
    <property type="entry name" value="GH"/>
</dbReference>
<evidence type="ECO:0000259" key="1">
    <source>
        <dbReference type="SMART" id="SM00642"/>
    </source>
</evidence>
<dbReference type="RefSeq" id="WP_109602175.1">
    <property type="nucleotide sequence ID" value="NZ_BONA01000089.1"/>
</dbReference>
<dbReference type="PANTHER" id="PTHR47786:SF2">
    <property type="entry name" value="GLYCOSYL HYDROLASE FAMILY 13 CATALYTIC DOMAIN-CONTAINING PROTEIN"/>
    <property type="match status" value="1"/>
</dbReference>
<comment type="caution">
    <text evidence="2">The sequence shown here is derived from an EMBL/GenBank/DDBJ whole genome shotgun (WGS) entry which is preliminary data.</text>
</comment>
<evidence type="ECO:0000313" key="2">
    <source>
        <dbReference type="EMBL" id="PWK31503.1"/>
    </source>
</evidence>
<dbReference type="Gene3D" id="3.20.20.80">
    <property type="entry name" value="Glycosidases"/>
    <property type="match status" value="1"/>
</dbReference>
<reference evidence="2 3" key="1">
    <citation type="submission" date="2018-05" db="EMBL/GenBank/DDBJ databases">
        <title>Genomic Encyclopedia of Archaeal and Bacterial Type Strains, Phase II (KMG-II): from individual species to whole genera.</title>
        <authorList>
            <person name="Goeker M."/>
        </authorList>
    </citation>
    <scope>NUCLEOTIDE SEQUENCE [LARGE SCALE GENOMIC DNA]</scope>
    <source>
        <strain evidence="2 3">DSM 45184</strain>
    </source>
</reference>
<evidence type="ECO:0000313" key="3">
    <source>
        <dbReference type="Proteomes" id="UP000245697"/>
    </source>
</evidence>
<dbReference type="SUPFAM" id="SSF51011">
    <property type="entry name" value="Glycosyl hydrolase domain"/>
    <property type="match status" value="1"/>
</dbReference>
<feature type="domain" description="Glycosyl hydrolase family 13 catalytic" evidence="1">
    <location>
        <begin position="71"/>
        <end position="386"/>
    </location>
</feature>
<dbReference type="OrthoDB" id="9802433at2"/>
<dbReference type="SUPFAM" id="SSF51445">
    <property type="entry name" value="(Trans)glycosidases"/>
    <property type="match status" value="1"/>
</dbReference>
<proteinExistence type="predicted"/>
<dbReference type="CDD" id="cd11347">
    <property type="entry name" value="AmyAc_1"/>
    <property type="match status" value="1"/>
</dbReference>
<sequence length="490" mass="54590">MTGWPTAPVIYEIGTWPWLAGLTRRYGRPVALGTVPGEVWDEVAAPGVDAVWLMGVWERSPAGLAVARENTSLQRAFRAALPDLADEDVVGSPYCVRGYRVDDHLGGPEGLATARAELNRRGVKLILDYVPNHVAPDHPATVDHPNWFIQGGAADLAADPTGWFEAAGRILAFGRDPFFPPWPDVAQLNAFDEGLREATVATLTWIGEQCDGVRCDMAMLVTNDIFAGTWGAYAGPVPSAEFWPPIIERVRDVHPGIVLIAEAYWDTEWTLQRQGFDFCYDKRLYDRLVHEGAESLRKHLVADRGYQDRLLRFTENHDEPRAAVDMPGGRQRAAAVAIATLPGATLWHDGQFEGRTTRLPVFLGRYPDEPADLELRSFHRRLLTIASRVRRGEWRLLDSHGWPDNPSHRDVVAWSWHEGATRRLVVVNFGDHPAQARVTLPWPGLAGRSWELTDLLDGRVFDRDGDELAGEGLFVDLPPWGTHILTVEPA</sequence>